<evidence type="ECO:0000313" key="2">
    <source>
        <dbReference type="EMBL" id="KIG18588.1"/>
    </source>
</evidence>
<organism evidence="2 3">
    <name type="scientific">Enhygromyxa salina</name>
    <dbReference type="NCBI Taxonomy" id="215803"/>
    <lineage>
        <taxon>Bacteria</taxon>
        <taxon>Pseudomonadati</taxon>
        <taxon>Myxococcota</taxon>
        <taxon>Polyangia</taxon>
        <taxon>Nannocystales</taxon>
        <taxon>Nannocystaceae</taxon>
        <taxon>Enhygromyxa</taxon>
    </lineage>
</organism>
<dbReference type="AlphaFoldDB" id="A0A0C2A584"/>
<gene>
    <name evidence="2" type="ORF">DB30_00273</name>
</gene>
<evidence type="ECO:0000313" key="3">
    <source>
        <dbReference type="Proteomes" id="UP000031599"/>
    </source>
</evidence>
<dbReference type="EMBL" id="JMCC02000010">
    <property type="protein sequence ID" value="KIG18588.1"/>
    <property type="molecule type" value="Genomic_DNA"/>
</dbReference>
<evidence type="ECO:0000256" key="1">
    <source>
        <dbReference type="SAM" id="MobiDB-lite"/>
    </source>
</evidence>
<dbReference type="Proteomes" id="UP000031599">
    <property type="component" value="Unassembled WGS sequence"/>
</dbReference>
<comment type="caution">
    <text evidence="2">The sequence shown here is derived from an EMBL/GenBank/DDBJ whole genome shotgun (WGS) entry which is preliminary data.</text>
</comment>
<proteinExistence type="predicted"/>
<protein>
    <submittedName>
        <fullName evidence="2">Uncharacterized protein</fullName>
    </submittedName>
</protein>
<feature type="region of interest" description="Disordered" evidence="1">
    <location>
        <begin position="1"/>
        <end position="47"/>
    </location>
</feature>
<reference evidence="2 3" key="1">
    <citation type="submission" date="2014-12" db="EMBL/GenBank/DDBJ databases">
        <title>Genome assembly of Enhygromyxa salina DSM 15201.</title>
        <authorList>
            <person name="Sharma G."/>
            <person name="Subramanian S."/>
        </authorList>
    </citation>
    <scope>NUCLEOTIDE SEQUENCE [LARGE SCALE GENOMIC DNA]</scope>
    <source>
        <strain evidence="2 3">DSM 15201</strain>
    </source>
</reference>
<sequence length="47" mass="4985">MGCRSHPRIERAEIGRASTLALDSSEQGGAGSTLVRFGEPQNAWVGQ</sequence>
<accession>A0A0C2A584</accession>
<name>A0A0C2A584_9BACT</name>